<feature type="compositionally biased region" description="Polar residues" evidence="1">
    <location>
        <begin position="110"/>
        <end position="126"/>
    </location>
</feature>
<protein>
    <recommendedName>
        <fullName evidence="2">BHLH domain-containing protein</fullName>
    </recommendedName>
</protein>
<feature type="non-terminal residue" evidence="3">
    <location>
        <position position="539"/>
    </location>
</feature>
<dbReference type="PANTHER" id="PTHR32015">
    <property type="entry name" value="FASTING INDUCED LIPASE"/>
    <property type="match status" value="1"/>
</dbReference>
<dbReference type="InterPro" id="IPR002918">
    <property type="entry name" value="Lipase_EstA/Esterase_EstB"/>
</dbReference>
<reference evidence="3" key="1">
    <citation type="submission" date="2023-06" db="EMBL/GenBank/DDBJ databases">
        <authorList>
            <person name="Delattre M."/>
        </authorList>
    </citation>
    <scope>NUCLEOTIDE SEQUENCE</scope>
    <source>
        <strain evidence="3">AF72</strain>
    </source>
</reference>
<name>A0AA36DE82_9BILA</name>
<dbReference type="AlphaFoldDB" id="A0AA36DE82"/>
<dbReference type="Proteomes" id="UP001177023">
    <property type="component" value="Unassembled WGS sequence"/>
</dbReference>
<feature type="region of interest" description="Disordered" evidence="1">
    <location>
        <begin position="110"/>
        <end position="139"/>
    </location>
</feature>
<dbReference type="SUPFAM" id="SSF53474">
    <property type="entry name" value="alpha/beta-Hydrolases"/>
    <property type="match status" value="1"/>
</dbReference>
<dbReference type="PANTHER" id="PTHR32015:SF9">
    <property type="entry name" value="LIPASE RELATED-RELATED"/>
    <property type="match status" value="1"/>
</dbReference>
<dbReference type="EMBL" id="CATQJA010002699">
    <property type="protein sequence ID" value="CAJ0584679.1"/>
    <property type="molecule type" value="Genomic_DNA"/>
</dbReference>
<dbReference type="Gene3D" id="4.10.280.10">
    <property type="entry name" value="Helix-loop-helix DNA-binding domain"/>
    <property type="match status" value="1"/>
</dbReference>
<feature type="region of interest" description="Disordered" evidence="1">
    <location>
        <begin position="1"/>
        <end position="21"/>
    </location>
</feature>
<evidence type="ECO:0000313" key="4">
    <source>
        <dbReference type="Proteomes" id="UP001177023"/>
    </source>
</evidence>
<dbReference type="Pfam" id="PF00010">
    <property type="entry name" value="HLH"/>
    <property type="match status" value="1"/>
</dbReference>
<dbReference type="SUPFAM" id="SSF47459">
    <property type="entry name" value="HLH, helix-loop-helix DNA-binding domain"/>
    <property type="match status" value="1"/>
</dbReference>
<dbReference type="GO" id="GO:0046983">
    <property type="term" value="F:protein dimerization activity"/>
    <property type="evidence" value="ECO:0007669"/>
    <property type="project" value="InterPro"/>
</dbReference>
<evidence type="ECO:0000313" key="3">
    <source>
        <dbReference type="EMBL" id="CAJ0584679.1"/>
    </source>
</evidence>
<dbReference type="Gene3D" id="3.40.50.1820">
    <property type="entry name" value="alpha/beta hydrolase"/>
    <property type="match status" value="1"/>
</dbReference>
<dbReference type="Pfam" id="PF01674">
    <property type="entry name" value="Lipase_2"/>
    <property type="match status" value="1"/>
</dbReference>
<dbReference type="InterPro" id="IPR011598">
    <property type="entry name" value="bHLH_dom"/>
</dbReference>
<evidence type="ECO:0000256" key="1">
    <source>
        <dbReference type="SAM" id="MobiDB-lite"/>
    </source>
</evidence>
<dbReference type="InterPro" id="IPR029058">
    <property type="entry name" value="AB_hydrolase_fold"/>
</dbReference>
<dbReference type="InterPro" id="IPR036638">
    <property type="entry name" value="HLH_DNA-bd_sf"/>
</dbReference>
<evidence type="ECO:0000259" key="2">
    <source>
        <dbReference type="Pfam" id="PF00010"/>
    </source>
</evidence>
<sequence length="539" mass="59659">MKRRSASEIPEKQFKRNTRERNRAKQLVDAFHQLEHVVVGDAPRQCRLTQLQVLHEAMRKIYWLQGILSEAPDAAGGPLKLEFPIYSGYRRASSWTVVDVQQQPAQNQFLPAHSTDPSACSDDSGSPSPPIQEKRKSADKSVELHGFQYIDLPKYFEARKHKGKKFIFSFFSRAGSPRAVKMKLLLLTVAMFGALGAKTFYRIDGDGYGPFKSHFHDWLVARGHTFALEAYDNYGATGTFGGKDSDGQGISKTPVIFIHGNSDSALDTGAMLVDGWTKALGYYIDEGYTFAELYGITYGDRDMATAADTQMTCEWMKGHRKFVEDVLEYTGAPKVNLVGHSMGATIARFVAKGGSSIINGEHCDLGHALTDKIDVLISVAGAHFGMCMCTALSDKHSCSSADGFWPGNTCGGGVETTCATATQGQCTDIDHYSTFLKDINNNEAREAGHVFSLFSRDDNVLGPESLTWGRMTSIIPNEDGNHEYGGYTHFEMKDKTAADAIWAFHNHALPPKDRRKLKRTGIDILETLHSYSSEEEEEK</sequence>
<organism evidence="3 4">
    <name type="scientific">Mesorhabditis spiculigera</name>
    <dbReference type="NCBI Taxonomy" id="96644"/>
    <lineage>
        <taxon>Eukaryota</taxon>
        <taxon>Metazoa</taxon>
        <taxon>Ecdysozoa</taxon>
        <taxon>Nematoda</taxon>
        <taxon>Chromadorea</taxon>
        <taxon>Rhabditida</taxon>
        <taxon>Rhabditina</taxon>
        <taxon>Rhabditomorpha</taxon>
        <taxon>Rhabditoidea</taxon>
        <taxon>Rhabditidae</taxon>
        <taxon>Mesorhabditinae</taxon>
        <taxon>Mesorhabditis</taxon>
    </lineage>
</organism>
<dbReference type="GO" id="GO:0016042">
    <property type="term" value="P:lipid catabolic process"/>
    <property type="evidence" value="ECO:0007669"/>
    <property type="project" value="InterPro"/>
</dbReference>
<keyword evidence="4" id="KW-1185">Reference proteome</keyword>
<accession>A0AA36DE82</accession>
<dbReference type="FunFam" id="3.40.50.1820:FF:000191">
    <property type="entry name" value="LIPaSe related"/>
    <property type="match status" value="1"/>
</dbReference>
<comment type="caution">
    <text evidence="3">The sequence shown here is derived from an EMBL/GenBank/DDBJ whole genome shotgun (WGS) entry which is preliminary data.</text>
</comment>
<dbReference type="GO" id="GO:0016298">
    <property type="term" value="F:lipase activity"/>
    <property type="evidence" value="ECO:0007669"/>
    <property type="project" value="TreeGrafter"/>
</dbReference>
<feature type="domain" description="BHLH" evidence="2">
    <location>
        <begin position="15"/>
        <end position="62"/>
    </location>
</feature>
<gene>
    <name evidence="3" type="ORF">MSPICULIGERA_LOCUS22724</name>
</gene>
<proteinExistence type="predicted"/>